<feature type="compositionally biased region" description="Polar residues" evidence="1">
    <location>
        <begin position="38"/>
        <end position="47"/>
    </location>
</feature>
<evidence type="ECO:0000256" key="1">
    <source>
        <dbReference type="SAM" id="MobiDB-lite"/>
    </source>
</evidence>
<accession>A0ABR2ZNG6</accession>
<evidence type="ECO:0000313" key="3">
    <source>
        <dbReference type="Proteomes" id="UP001437256"/>
    </source>
</evidence>
<proteinExistence type="predicted"/>
<gene>
    <name evidence="2" type="ORF">AAF712_010256</name>
</gene>
<comment type="caution">
    <text evidence="2">The sequence shown here is derived from an EMBL/GenBank/DDBJ whole genome shotgun (WGS) entry which is preliminary data.</text>
</comment>
<organism evidence="2 3">
    <name type="scientific">Marasmius tenuissimus</name>
    <dbReference type="NCBI Taxonomy" id="585030"/>
    <lineage>
        <taxon>Eukaryota</taxon>
        <taxon>Fungi</taxon>
        <taxon>Dikarya</taxon>
        <taxon>Basidiomycota</taxon>
        <taxon>Agaricomycotina</taxon>
        <taxon>Agaricomycetes</taxon>
        <taxon>Agaricomycetidae</taxon>
        <taxon>Agaricales</taxon>
        <taxon>Marasmiineae</taxon>
        <taxon>Marasmiaceae</taxon>
        <taxon>Marasmius</taxon>
    </lineage>
</organism>
<feature type="compositionally biased region" description="Polar residues" evidence="1">
    <location>
        <begin position="60"/>
        <end position="75"/>
    </location>
</feature>
<protein>
    <submittedName>
        <fullName evidence="2">Uncharacterized protein</fullName>
    </submittedName>
</protein>
<feature type="region of interest" description="Disordered" evidence="1">
    <location>
        <begin position="32"/>
        <end position="83"/>
    </location>
</feature>
<keyword evidence="3" id="KW-1185">Reference proteome</keyword>
<evidence type="ECO:0000313" key="2">
    <source>
        <dbReference type="EMBL" id="KAL0062860.1"/>
    </source>
</evidence>
<sequence>MSTLPTQSPTLSTQPQRADTVELDRLEGGGLAIPVASDLNTEGTNGSKAFPRDVDGAFSQEIQSQAPTTSGHQNNESEESQGL</sequence>
<dbReference type="EMBL" id="JBBXMP010000094">
    <property type="protein sequence ID" value="KAL0062860.1"/>
    <property type="molecule type" value="Genomic_DNA"/>
</dbReference>
<name>A0ABR2ZNG6_9AGAR</name>
<reference evidence="2 3" key="1">
    <citation type="submission" date="2024-05" db="EMBL/GenBank/DDBJ databases">
        <title>A draft genome resource for the thread blight pathogen Marasmius tenuissimus strain MS-2.</title>
        <authorList>
            <person name="Yulfo-Soto G.E."/>
            <person name="Baruah I.K."/>
            <person name="Amoako-Attah I."/>
            <person name="Bukari Y."/>
            <person name="Meinhardt L.W."/>
            <person name="Bailey B.A."/>
            <person name="Cohen S.P."/>
        </authorList>
    </citation>
    <scope>NUCLEOTIDE SEQUENCE [LARGE SCALE GENOMIC DNA]</scope>
    <source>
        <strain evidence="2 3">MS-2</strain>
    </source>
</reference>
<dbReference type="Proteomes" id="UP001437256">
    <property type="component" value="Unassembled WGS sequence"/>
</dbReference>